<proteinExistence type="predicted"/>
<dbReference type="AlphaFoldDB" id="A0A3B0XWL6"/>
<accession>A0A3B0XWL6</accession>
<name>A0A3B0XWL6_9ZZZZ</name>
<reference evidence="1" key="1">
    <citation type="submission" date="2018-06" db="EMBL/GenBank/DDBJ databases">
        <authorList>
            <person name="Zhirakovskaya E."/>
        </authorList>
    </citation>
    <scope>NUCLEOTIDE SEQUENCE</scope>
</reference>
<dbReference type="EMBL" id="UOFH01000399">
    <property type="protein sequence ID" value="VAW67637.1"/>
    <property type="molecule type" value="Genomic_DNA"/>
</dbReference>
<sequence>MAESHSTLGTRFAESKFLAKNKNIGSSEPILYKKSTDDVPDGLSSSLFASVQKSNSNIIPNLNNGLPELMNILRSHINDVLRLPLSAQSRSRLVRNYWELEFLVEEIRLILD</sequence>
<evidence type="ECO:0000313" key="1">
    <source>
        <dbReference type="EMBL" id="VAW67637.1"/>
    </source>
</evidence>
<protein>
    <submittedName>
        <fullName evidence="1">Uncharacterized protein</fullName>
    </submittedName>
</protein>
<organism evidence="1">
    <name type="scientific">hydrothermal vent metagenome</name>
    <dbReference type="NCBI Taxonomy" id="652676"/>
    <lineage>
        <taxon>unclassified sequences</taxon>
        <taxon>metagenomes</taxon>
        <taxon>ecological metagenomes</taxon>
    </lineage>
</organism>
<gene>
    <name evidence="1" type="ORF">MNBD_GAMMA08-3041</name>
</gene>